<evidence type="ECO:0000313" key="1">
    <source>
        <dbReference type="EMBL" id="JAP14720.1"/>
    </source>
</evidence>
<protein>
    <submittedName>
        <fullName evidence="1">Putative ovule protein</fullName>
    </submittedName>
</protein>
<proteinExistence type="predicted"/>
<dbReference type="AlphaFoldDB" id="A0A0V0H4N4"/>
<accession>A0A0V0H4N4</accession>
<name>A0A0V0H4N4_SOLCH</name>
<reference evidence="1" key="1">
    <citation type="submission" date="2015-12" db="EMBL/GenBank/DDBJ databases">
        <title>Gene expression during late stages of embryo sac development: a critical building block for successful pollen-pistil interactions.</title>
        <authorList>
            <person name="Liu Y."/>
            <person name="Joly V."/>
            <person name="Sabar M."/>
            <person name="Matton D.P."/>
        </authorList>
    </citation>
    <scope>NUCLEOTIDE SEQUENCE</scope>
</reference>
<dbReference type="EMBL" id="GEDG01026174">
    <property type="protein sequence ID" value="JAP14720.1"/>
    <property type="molecule type" value="Transcribed_RNA"/>
</dbReference>
<sequence length="72" mass="8268">MSLFTRRAPPLTDIRVCRVLFPPILFSCRSTILTSNQVPIRSHGLSNHQNYILTVQILITDRERAQLSFLSN</sequence>
<organism evidence="1">
    <name type="scientific">Solanum chacoense</name>
    <name type="common">Chaco potato</name>
    <dbReference type="NCBI Taxonomy" id="4108"/>
    <lineage>
        <taxon>Eukaryota</taxon>
        <taxon>Viridiplantae</taxon>
        <taxon>Streptophyta</taxon>
        <taxon>Embryophyta</taxon>
        <taxon>Tracheophyta</taxon>
        <taxon>Spermatophyta</taxon>
        <taxon>Magnoliopsida</taxon>
        <taxon>eudicotyledons</taxon>
        <taxon>Gunneridae</taxon>
        <taxon>Pentapetalae</taxon>
        <taxon>asterids</taxon>
        <taxon>lamiids</taxon>
        <taxon>Solanales</taxon>
        <taxon>Solanaceae</taxon>
        <taxon>Solanoideae</taxon>
        <taxon>Solaneae</taxon>
        <taxon>Solanum</taxon>
    </lineage>
</organism>